<keyword evidence="4 6" id="KW-0067">ATP-binding</keyword>
<evidence type="ECO:0000256" key="1">
    <source>
        <dbReference type="ARBA" id="ARBA00005417"/>
    </source>
</evidence>
<organism evidence="6 7">
    <name type="scientific">Ureibacillus sinduriensis BLB-1 = JCM 15800</name>
    <dbReference type="NCBI Taxonomy" id="1384057"/>
    <lineage>
        <taxon>Bacteria</taxon>
        <taxon>Bacillati</taxon>
        <taxon>Bacillota</taxon>
        <taxon>Bacilli</taxon>
        <taxon>Bacillales</taxon>
        <taxon>Caryophanaceae</taxon>
        <taxon>Ureibacillus</taxon>
    </lineage>
</organism>
<dbReference type="InterPro" id="IPR003439">
    <property type="entry name" value="ABC_transporter-like_ATP-bd"/>
</dbReference>
<dbReference type="InterPro" id="IPR027417">
    <property type="entry name" value="P-loop_NTPase"/>
</dbReference>
<dbReference type="PROSITE" id="PS50893">
    <property type="entry name" value="ABC_TRANSPORTER_2"/>
    <property type="match status" value="1"/>
</dbReference>
<comment type="similarity">
    <text evidence="1">Belongs to the ABC transporter superfamily.</text>
</comment>
<reference evidence="6 7" key="1">
    <citation type="submission" date="2014-02" db="EMBL/GenBank/DDBJ databases">
        <title>Draft genome sequence of Lysinibacillus sinduriensis JCM 15800.</title>
        <authorList>
            <person name="Zhang F."/>
            <person name="Wang G."/>
            <person name="Zhang L."/>
        </authorList>
    </citation>
    <scope>NUCLEOTIDE SEQUENCE [LARGE SCALE GENOMIC DNA]</scope>
    <source>
        <strain evidence="6 7">JCM 15800</strain>
    </source>
</reference>
<keyword evidence="3" id="KW-0547">Nucleotide-binding</keyword>
<feature type="domain" description="ABC transporter" evidence="5">
    <location>
        <begin position="2"/>
        <end position="242"/>
    </location>
</feature>
<dbReference type="InterPro" id="IPR017871">
    <property type="entry name" value="ABC_transporter-like_CS"/>
</dbReference>
<evidence type="ECO:0000256" key="3">
    <source>
        <dbReference type="ARBA" id="ARBA00022741"/>
    </source>
</evidence>
<evidence type="ECO:0000256" key="4">
    <source>
        <dbReference type="ARBA" id="ARBA00022840"/>
    </source>
</evidence>
<dbReference type="SUPFAM" id="SSF52540">
    <property type="entry name" value="P-loop containing nucleoside triphosphate hydrolases"/>
    <property type="match status" value="1"/>
</dbReference>
<dbReference type="EMBL" id="JPVO01000042">
    <property type="protein sequence ID" value="KGR76976.1"/>
    <property type="molecule type" value="Genomic_DNA"/>
</dbReference>
<sequence length="247" mass="27889">MLKVDHVDKSYNNNGFFKSSSRKILEDVSFECSQGECLGIIGESGSGKSTLGRLLIGIERPERGSIMINGESIFKRKNRKSKISVVFQDYRSSINPFFTVEDAILEPLRAINIEENLAVIIDKLLIQVGLSPSYKHKYPHELSGGEAQRVCIARAISTEPSYILFDEAISSLDVSIQLQILDLLKELKNSYKMGYIFITHDIQAATYICDRLLIFKDGRVQETIPTKDLHLVESPYAKKLLKNLILF</sequence>
<proteinExistence type="inferred from homology"/>
<dbReference type="RefSeq" id="WP_036198574.1">
    <property type="nucleotide sequence ID" value="NZ_AVCY01000014.1"/>
</dbReference>
<keyword evidence="2" id="KW-0813">Transport</keyword>
<evidence type="ECO:0000259" key="5">
    <source>
        <dbReference type="PROSITE" id="PS50893"/>
    </source>
</evidence>
<dbReference type="STRING" id="1384057.CD33_04685"/>
<dbReference type="AlphaFoldDB" id="A0A0A3HWJ3"/>
<dbReference type="eggNOG" id="COG1124">
    <property type="taxonomic scope" value="Bacteria"/>
</dbReference>
<name>A0A0A3HWJ3_9BACL</name>
<keyword evidence="7" id="KW-1185">Reference proteome</keyword>
<dbReference type="PANTHER" id="PTHR43776">
    <property type="entry name" value="TRANSPORT ATP-BINDING PROTEIN"/>
    <property type="match status" value="1"/>
</dbReference>
<dbReference type="InterPro" id="IPR050319">
    <property type="entry name" value="ABC_transp_ATP-bind"/>
</dbReference>
<comment type="caution">
    <text evidence="6">The sequence shown here is derived from an EMBL/GenBank/DDBJ whole genome shotgun (WGS) entry which is preliminary data.</text>
</comment>
<dbReference type="PROSITE" id="PS00211">
    <property type="entry name" value="ABC_TRANSPORTER_1"/>
    <property type="match status" value="1"/>
</dbReference>
<dbReference type="Proteomes" id="UP000030408">
    <property type="component" value="Unassembled WGS sequence"/>
</dbReference>
<evidence type="ECO:0000313" key="7">
    <source>
        <dbReference type="Proteomes" id="UP000030408"/>
    </source>
</evidence>
<dbReference type="CDD" id="cd03257">
    <property type="entry name" value="ABC_NikE_OppD_transporters"/>
    <property type="match status" value="1"/>
</dbReference>
<evidence type="ECO:0000256" key="2">
    <source>
        <dbReference type="ARBA" id="ARBA00022448"/>
    </source>
</evidence>
<gene>
    <name evidence="6" type="ORF">CD33_04685</name>
</gene>
<dbReference type="PANTHER" id="PTHR43776:SF7">
    <property type="entry name" value="D,D-DIPEPTIDE TRANSPORT ATP-BINDING PROTEIN DDPF-RELATED"/>
    <property type="match status" value="1"/>
</dbReference>
<dbReference type="GO" id="GO:0016887">
    <property type="term" value="F:ATP hydrolysis activity"/>
    <property type="evidence" value="ECO:0007669"/>
    <property type="project" value="InterPro"/>
</dbReference>
<dbReference type="InterPro" id="IPR003593">
    <property type="entry name" value="AAA+_ATPase"/>
</dbReference>
<accession>A0A0A3HWJ3</accession>
<protein>
    <submittedName>
        <fullName evidence="6">Peptide ABC transporter ATP-binding protein</fullName>
    </submittedName>
</protein>
<evidence type="ECO:0000313" key="6">
    <source>
        <dbReference type="EMBL" id="KGR76976.1"/>
    </source>
</evidence>
<dbReference type="GO" id="GO:0055085">
    <property type="term" value="P:transmembrane transport"/>
    <property type="evidence" value="ECO:0007669"/>
    <property type="project" value="UniProtKB-ARBA"/>
</dbReference>
<dbReference type="GO" id="GO:0005524">
    <property type="term" value="F:ATP binding"/>
    <property type="evidence" value="ECO:0007669"/>
    <property type="project" value="UniProtKB-KW"/>
</dbReference>
<dbReference type="SMART" id="SM00382">
    <property type="entry name" value="AAA"/>
    <property type="match status" value="1"/>
</dbReference>
<dbReference type="Gene3D" id="3.40.50.300">
    <property type="entry name" value="P-loop containing nucleotide triphosphate hydrolases"/>
    <property type="match status" value="1"/>
</dbReference>
<dbReference type="Pfam" id="PF00005">
    <property type="entry name" value="ABC_tran"/>
    <property type="match status" value="1"/>
</dbReference>
<dbReference type="OrthoDB" id="9802264at2"/>